<keyword evidence="4 7" id="KW-1133">Transmembrane helix</keyword>
<accession>A0A1P8EJB0</accession>
<dbReference type="PANTHER" id="PTHR42718:SF9">
    <property type="entry name" value="MAJOR FACILITATOR SUPERFAMILY MULTIDRUG TRANSPORTER MFSC"/>
    <property type="match status" value="1"/>
</dbReference>
<feature type="transmembrane region" description="Helical" evidence="7">
    <location>
        <begin position="329"/>
        <end position="350"/>
    </location>
</feature>
<feature type="transmembrane region" description="Helical" evidence="7">
    <location>
        <begin position="231"/>
        <end position="252"/>
    </location>
</feature>
<evidence type="ECO:0000259" key="8">
    <source>
        <dbReference type="PROSITE" id="PS50850"/>
    </source>
</evidence>
<dbReference type="KEGG" id="asol:BEN76_09805"/>
<name>A0A1P8EJB0_9GAMM</name>
<keyword evidence="3 7" id="KW-0812">Transmembrane</keyword>
<keyword evidence="5 7" id="KW-0472">Membrane</keyword>
<organism evidence="9 10">
    <name type="scientific">Acinetobacter soli</name>
    <dbReference type="NCBI Taxonomy" id="487316"/>
    <lineage>
        <taxon>Bacteria</taxon>
        <taxon>Pseudomonadati</taxon>
        <taxon>Pseudomonadota</taxon>
        <taxon>Gammaproteobacteria</taxon>
        <taxon>Moraxellales</taxon>
        <taxon>Moraxellaceae</taxon>
        <taxon>Acinetobacter</taxon>
    </lineage>
</organism>
<dbReference type="SUPFAM" id="SSF103473">
    <property type="entry name" value="MFS general substrate transporter"/>
    <property type="match status" value="1"/>
</dbReference>
<feature type="domain" description="Major facilitator superfamily (MFS) profile" evidence="8">
    <location>
        <begin position="39"/>
        <end position="553"/>
    </location>
</feature>
<feature type="transmembrane region" description="Helical" evidence="7">
    <location>
        <begin position="129"/>
        <end position="152"/>
    </location>
</feature>
<proteinExistence type="predicted"/>
<dbReference type="eggNOG" id="COG0477">
    <property type="taxonomic scope" value="Bacteria"/>
</dbReference>
<gene>
    <name evidence="9" type="ORF">BEN76_09805</name>
</gene>
<evidence type="ECO:0000256" key="2">
    <source>
        <dbReference type="ARBA" id="ARBA00022448"/>
    </source>
</evidence>
<dbReference type="Proteomes" id="UP000185674">
    <property type="component" value="Chromosome"/>
</dbReference>
<feature type="transmembrane region" description="Helical" evidence="7">
    <location>
        <begin position="37"/>
        <end position="57"/>
    </location>
</feature>
<feature type="transmembrane region" description="Helical" evidence="7">
    <location>
        <begin position="192"/>
        <end position="210"/>
    </location>
</feature>
<feature type="transmembrane region" description="Helical" evidence="7">
    <location>
        <begin position="164"/>
        <end position="186"/>
    </location>
</feature>
<evidence type="ECO:0000256" key="3">
    <source>
        <dbReference type="ARBA" id="ARBA00022692"/>
    </source>
</evidence>
<protein>
    <submittedName>
        <fullName evidence="9">MFS transporter</fullName>
    </submittedName>
</protein>
<dbReference type="PANTHER" id="PTHR42718">
    <property type="entry name" value="MAJOR FACILITATOR SUPERFAMILY MULTIDRUG TRANSPORTER MFSC"/>
    <property type="match status" value="1"/>
</dbReference>
<sequence>MAETPRYLETPPDWTDEERPVIPGSPPSIAHPTHKRYLYFIIGTFIALTAGLSNGFITANLPQLQGEYGLTPVESAWLPAAYVMANVSSNLILFKARQQYGLRLFTEIGLLAFIAVMILHIFVQNYHMAIFVRFISGMVAAPLSSLGMYYIMQGFSNAHRLKGLYIGFGFGQLGVPLAWIISPALVTVNNWTVLYTFELGLAVCCYAMVVSLKLPRSLRIAVFERQDIYTFLLLAPGFACLCAVLTQGPLLWWFDSPWLAYVLMSGFILLVLGFYYEHHRTNPLLMTRWLGTAGVLRFIFGAFALRFLLSEQSYAAVNFLKTVGMGPDQFVGLYTIIFFGMLAGVVFSAVTFSRERTILHLVLASFLILVASKLDAHLTSDIRPQNFFHSQFLIAFANGLFIGPLLLVGFGRALKEGPSHVVTFIVLFSATQNFGGLVGSSFYNTYQKHQTQIYQMDINRNLTQTDPIVAQRLSQYQAKFTPSITDPTLDQLQAVKTLSQTANREAQVRAYNDVINFNSIVAIVLFLWGVCNILWGKYLAYRERIAAQRSSSF</sequence>
<dbReference type="AlphaFoldDB" id="A0A1P8EJB0"/>
<feature type="transmembrane region" description="Helical" evidence="7">
    <location>
        <begin position="258"/>
        <end position="277"/>
    </location>
</feature>
<feature type="transmembrane region" description="Helical" evidence="7">
    <location>
        <begin position="289"/>
        <end position="309"/>
    </location>
</feature>
<feature type="transmembrane region" description="Helical" evidence="7">
    <location>
        <begin position="77"/>
        <end position="94"/>
    </location>
</feature>
<feature type="transmembrane region" description="Helical" evidence="7">
    <location>
        <begin position="421"/>
        <end position="443"/>
    </location>
</feature>
<dbReference type="RefSeq" id="WP_004935073.1">
    <property type="nucleotide sequence ID" value="NZ_BBNM01000006.1"/>
</dbReference>
<evidence type="ECO:0000313" key="10">
    <source>
        <dbReference type="Proteomes" id="UP000185674"/>
    </source>
</evidence>
<dbReference type="STRING" id="487316.BEN76_09805"/>
<dbReference type="Pfam" id="PF07690">
    <property type="entry name" value="MFS_1"/>
    <property type="match status" value="1"/>
</dbReference>
<evidence type="ECO:0000256" key="5">
    <source>
        <dbReference type="ARBA" id="ARBA00023136"/>
    </source>
</evidence>
<feature type="transmembrane region" description="Helical" evidence="7">
    <location>
        <begin position="514"/>
        <end position="535"/>
    </location>
</feature>
<dbReference type="InterPro" id="IPR036259">
    <property type="entry name" value="MFS_trans_sf"/>
</dbReference>
<keyword evidence="2" id="KW-0813">Transport</keyword>
<dbReference type="Gene3D" id="1.20.1250.20">
    <property type="entry name" value="MFS general substrate transporter like domains"/>
    <property type="match status" value="1"/>
</dbReference>
<dbReference type="GO" id="GO:0022857">
    <property type="term" value="F:transmembrane transporter activity"/>
    <property type="evidence" value="ECO:0007669"/>
    <property type="project" value="InterPro"/>
</dbReference>
<comment type="subcellular location">
    <subcellularLocation>
        <location evidence="1">Membrane</location>
        <topology evidence="1">Multi-pass membrane protein</topology>
    </subcellularLocation>
</comment>
<evidence type="ECO:0000256" key="1">
    <source>
        <dbReference type="ARBA" id="ARBA00004141"/>
    </source>
</evidence>
<dbReference type="EMBL" id="CP016896">
    <property type="protein sequence ID" value="APV36294.1"/>
    <property type="molecule type" value="Genomic_DNA"/>
</dbReference>
<feature type="transmembrane region" description="Helical" evidence="7">
    <location>
        <begin position="388"/>
        <end position="409"/>
    </location>
</feature>
<dbReference type="InterPro" id="IPR011701">
    <property type="entry name" value="MFS"/>
</dbReference>
<feature type="transmembrane region" description="Helical" evidence="7">
    <location>
        <begin position="101"/>
        <end position="123"/>
    </location>
</feature>
<evidence type="ECO:0000313" key="9">
    <source>
        <dbReference type="EMBL" id="APV36294.1"/>
    </source>
</evidence>
<dbReference type="PROSITE" id="PS50850">
    <property type="entry name" value="MFS"/>
    <property type="match status" value="1"/>
</dbReference>
<reference evidence="9 10" key="1">
    <citation type="submission" date="2016-08" db="EMBL/GenBank/DDBJ databases">
        <title>Complete genome sequence of Acinetobacter baylyi strain GFJ2.</title>
        <authorList>
            <person name="Tabata M."/>
            <person name="Kuboki S."/>
            <person name="Gibu N."/>
            <person name="Kinouchi Y."/>
            <person name="Vangnai A."/>
            <person name="Kasai D."/>
            <person name="Fukuda M."/>
        </authorList>
    </citation>
    <scope>NUCLEOTIDE SEQUENCE [LARGE SCALE GENOMIC DNA]</scope>
    <source>
        <strain evidence="9 10">GFJ2</strain>
    </source>
</reference>
<dbReference type="InterPro" id="IPR020846">
    <property type="entry name" value="MFS_dom"/>
</dbReference>
<dbReference type="GO" id="GO:0016020">
    <property type="term" value="C:membrane"/>
    <property type="evidence" value="ECO:0007669"/>
    <property type="project" value="UniProtKB-SubCell"/>
</dbReference>
<evidence type="ECO:0000256" key="6">
    <source>
        <dbReference type="SAM" id="MobiDB-lite"/>
    </source>
</evidence>
<evidence type="ECO:0000256" key="4">
    <source>
        <dbReference type="ARBA" id="ARBA00022989"/>
    </source>
</evidence>
<evidence type="ECO:0000256" key="7">
    <source>
        <dbReference type="SAM" id="Phobius"/>
    </source>
</evidence>
<feature type="region of interest" description="Disordered" evidence="6">
    <location>
        <begin position="1"/>
        <end position="27"/>
    </location>
</feature>